<reference evidence="3 4" key="1">
    <citation type="submission" date="2024-08" db="EMBL/GenBank/DDBJ databases">
        <authorList>
            <person name="Cucini C."/>
            <person name="Frati F."/>
        </authorList>
    </citation>
    <scope>NUCLEOTIDE SEQUENCE [LARGE SCALE GENOMIC DNA]</scope>
</reference>
<dbReference type="Proteomes" id="UP001642540">
    <property type="component" value="Unassembled WGS sequence"/>
</dbReference>
<keyword evidence="4" id="KW-1185">Reference proteome</keyword>
<feature type="transmembrane region" description="Helical" evidence="2">
    <location>
        <begin position="60"/>
        <end position="78"/>
    </location>
</feature>
<keyword evidence="2" id="KW-1133">Transmembrane helix</keyword>
<accession>A0ABP1RPS6</accession>
<evidence type="ECO:0000313" key="4">
    <source>
        <dbReference type="Proteomes" id="UP001642540"/>
    </source>
</evidence>
<sequence length="146" mass="16406">MCNNYMWDRLAWETSSTATRNPKKQELGIHVEKKRMHGVCTELIYGYNGDGWVPRTNADSSLGIMIWMMVITMQFFLIQTNLLNMNSKLLLIFGLLVAVAVVSQAAEAPMIIMVPDEIEPPKPVHLRSRCDPSGQNCEPLNEDAGP</sequence>
<feature type="region of interest" description="Disordered" evidence="1">
    <location>
        <begin position="123"/>
        <end position="146"/>
    </location>
</feature>
<keyword evidence="2" id="KW-0472">Membrane</keyword>
<proteinExistence type="predicted"/>
<dbReference type="EMBL" id="CAXLJM020000093">
    <property type="protein sequence ID" value="CAL8132704.1"/>
    <property type="molecule type" value="Genomic_DNA"/>
</dbReference>
<evidence type="ECO:0000256" key="1">
    <source>
        <dbReference type="SAM" id="MobiDB-lite"/>
    </source>
</evidence>
<name>A0ABP1RPS6_9HEXA</name>
<keyword evidence="2" id="KW-0812">Transmembrane</keyword>
<feature type="transmembrane region" description="Helical" evidence="2">
    <location>
        <begin position="90"/>
        <end position="112"/>
    </location>
</feature>
<comment type="caution">
    <text evidence="3">The sequence shown here is derived from an EMBL/GenBank/DDBJ whole genome shotgun (WGS) entry which is preliminary data.</text>
</comment>
<evidence type="ECO:0000256" key="2">
    <source>
        <dbReference type="SAM" id="Phobius"/>
    </source>
</evidence>
<gene>
    <name evidence="3" type="ORF">ODALV1_LOCUS24721</name>
</gene>
<protein>
    <submittedName>
        <fullName evidence="3">Uncharacterized protein</fullName>
    </submittedName>
</protein>
<evidence type="ECO:0000313" key="3">
    <source>
        <dbReference type="EMBL" id="CAL8132704.1"/>
    </source>
</evidence>
<organism evidence="3 4">
    <name type="scientific">Orchesella dallaii</name>
    <dbReference type="NCBI Taxonomy" id="48710"/>
    <lineage>
        <taxon>Eukaryota</taxon>
        <taxon>Metazoa</taxon>
        <taxon>Ecdysozoa</taxon>
        <taxon>Arthropoda</taxon>
        <taxon>Hexapoda</taxon>
        <taxon>Collembola</taxon>
        <taxon>Entomobryomorpha</taxon>
        <taxon>Entomobryoidea</taxon>
        <taxon>Orchesellidae</taxon>
        <taxon>Orchesellinae</taxon>
        <taxon>Orchesella</taxon>
    </lineage>
</organism>